<dbReference type="PROSITE" id="PS51257">
    <property type="entry name" value="PROKAR_LIPOPROTEIN"/>
    <property type="match status" value="1"/>
</dbReference>
<dbReference type="OrthoDB" id="12976at2"/>
<dbReference type="InterPro" id="IPR051470">
    <property type="entry name" value="Thiol:disulfide_interchange"/>
</dbReference>
<dbReference type="Gene3D" id="3.40.30.10">
    <property type="entry name" value="Glutaredoxin"/>
    <property type="match status" value="1"/>
</dbReference>
<feature type="domain" description="Disulphide bond isomerase DsbC/G N-terminal" evidence="8">
    <location>
        <begin position="23"/>
        <end position="93"/>
    </location>
</feature>
<dbReference type="Proteomes" id="UP000189810">
    <property type="component" value="Chromosome I"/>
</dbReference>
<evidence type="ECO:0000256" key="6">
    <source>
        <dbReference type="ARBA" id="ARBA00023284"/>
    </source>
</evidence>
<dbReference type="SUPFAM" id="SSF52833">
    <property type="entry name" value="Thioredoxin-like"/>
    <property type="match status" value="1"/>
</dbReference>
<organism evidence="10 11">
    <name type="scientific">Thermocrinis minervae</name>
    <dbReference type="NCBI Taxonomy" id="381751"/>
    <lineage>
        <taxon>Bacteria</taxon>
        <taxon>Pseudomonadati</taxon>
        <taxon>Aquificota</taxon>
        <taxon>Aquificia</taxon>
        <taxon>Aquificales</taxon>
        <taxon>Aquificaceae</taxon>
        <taxon>Thermocrinis</taxon>
    </lineage>
</organism>
<comment type="similarity">
    <text evidence="2">Belongs to the thioredoxin family. DsbC subfamily.</text>
</comment>
<dbReference type="PANTHER" id="PTHR35272:SF3">
    <property type="entry name" value="THIOL:DISULFIDE INTERCHANGE PROTEIN DSBC"/>
    <property type="match status" value="1"/>
</dbReference>
<dbReference type="Pfam" id="PF13098">
    <property type="entry name" value="Thioredoxin_2"/>
    <property type="match status" value="1"/>
</dbReference>
<dbReference type="PANTHER" id="PTHR35272">
    <property type="entry name" value="THIOL:DISULFIDE INTERCHANGE PROTEIN DSBC-RELATED"/>
    <property type="match status" value="1"/>
</dbReference>
<evidence type="ECO:0000256" key="4">
    <source>
        <dbReference type="ARBA" id="ARBA00022764"/>
    </source>
</evidence>
<dbReference type="Gene3D" id="3.10.450.70">
    <property type="entry name" value="Disulphide bond isomerase, DsbC/G, N-terminal"/>
    <property type="match status" value="1"/>
</dbReference>
<feature type="chain" id="PRO_5009921066" evidence="7">
    <location>
        <begin position="21"/>
        <end position="242"/>
    </location>
</feature>
<evidence type="ECO:0000256" key="5">
    <source>
        <dbReference type="ARBA" id="ARBA00023157"/>
    </source>
</evidence>
<dbReference type="RefSeq" id="WP_079654465.1">
    <property type="nucleotide sequence ID" value="NZ_LT670846.1"/>
</dbReference>
<evidence type="ECO:0000256" key="3">
    <source>
        <dbReference type="ARBA" id="ARBA00022729"/>
    </source>
</evidence>
<evidence type="ECO:0000256" key="1">
    <source>
        <dbReference type="ARBA" id="ARBA00004418"/>
    </source>
</evidence>
<evidence type="ECO:0000259" key="8">
    <source>
        <dbReference type="Pfam" id="PF10411"/>
    </source>
</evidence>
<keyword evidence="3 7" id="KW-0732">Signal</keyword>
<evidence type="ECO:0000313" key="10">
    <source>
        <dbReference type="EMBL" id="SHK54029.1"/>
    </source>
</evidence>
<accession>A0A1M6TAX7</accession>
<feature type="domain" description="Thioredoxin-like fold" evidence="9">
    <location>
        <begin position="119"/>
        <end position="235"/>
    </location>
</feature>
<keyword evidence="6" id="KW-0676">Redox-active center</keyword>
<dbReference type="InterPro" id="IPR009094">
    <property type="entry name" value="DiS-bond_isomerase_DsbC/G_N_sf"/>
</dbReference>
<dbReference type="AlphaFoldDB" id="A0A1M6TAX7"/>
<evidence type="ECO:0000259" key="9">
    <source>
        <dbReference type="Pfam" id="PF13098"/>
    </source>
</evidence>
<dbReference type="GO" id="GO:0042597">
    <property type="term" value="C:periplasmic space"/>
    <property type="evidence" value="ECO:0007669"/>
    <property type="project" value="UniProtKB-SubCell"/>
</dbReference>
<dbReference type="InterPro" id="IPR033954">
    <property type="entry name" value="DiS-bond_Isoase_DsbC/G"/>
</dbReference>
<sequence>MLRKFIWIGLFALASCQSVAGTCPDKSKIESVVKEFTNSPVEVSAVRPAKVKGLCEVVIKMGAQPVVFYTDSKMEYLILGNLVSVKEKKSITEETKKEFSKVSQNVLDELSKHTDITYGKGDKYIYFITDPDCPFCKRSESIVKEWADKNGVQIRVILFPLPIHPDAFNKSVALVCEKRSFEDYINRNFGNTQCEDGKKKIQENLDFLANKLGVRGTPTFIGMNGKIHSGVPAQEDLNSLIR</sequence>
<protein>
    <submittedName>
        <fullName evidence="10">Thiol:disulfide interchange protein DsbC</fullName>
    </submittedName>
</protein>
<dbReference type="SUPFAM" id="SSF54423">
    <property type="entry name" value="DsbC/DsbG N-terminal domain-like"/>
    <property type="match status" value="1"/>
</dbReference>
<evidence type="ECO:0000256" key="7">
    <source>
        <dbReference type="SAM" id="SignalP"/>
    </source>
</evidence>
<keyword evidence="5" id="KW-1015">Disulfide bond</keyword>
<evidence type="ECO:0000256" key="2">
    <source>
        <dbReference type="ARBA" id="ARBA00009813"/>
    </source>
</evidence>
<reference evidence="10 11" key="1">
    <citation type="submission" date="2016-11" db="EMBL/GenBank/DDBJ databases">
        <authorList>
            <person name="Jaros S."/>
            <person name="Januszkiewicz K."/>
            <person name="Wedrychowicz H."/>
        </authorList>
    </citation>
    <scope>NUCLEOTIDE SEQUENCE [LARGE SCALE GENOMIC DNA]</scope>
    <source>
        <strain evidence="10 11">DSM 19557</strain>
    </source>
</reference>
<dbReference type="Pfam" id="PF10411">
    <property type="entry name" value="DsbC_N"/>
    <property type="match status" value="1"/>
</dbReference>
<name>A0A1M6TAX7_9AQUI</name>
<dbReference type="EMBL" id="LT670846">
    <property type="protein sequence ID" value="SHK54029.1"/>
    <property type="molecule type" value="Genomic_DNA"/>
</dbReference>
<dbReference type="CDD" id="cd03020">
    <property type="entry name" value="DsbA_DsbC_DsbG"/>
    <property type="match status" value="1"/>
</dbReference>
<dbReference type="InterPro" id="IPR036249">
    <property type="entry name" value="Thioredoxin-like_sf"/>
</dbReference>
<proteinExistence type="inferred from homology"/>
<keyword evidence="11" id="KW-1185">Reference proteome</keyword>
<dbReference type="InterPro" id="IPR018950">
    <property type="entry name" value="DiS-bond_isomerase_DsbC/G_N"/>
</dbReference>
<dbReference type="InterPro" id="IPR012336">
    <property type="entry name" value="Thioredoxin-like_fold"/>
</dbReference>
<comment type="subcellular location">
    <subcellularLocation>
        <location evidence="1">Periplasm</location>
    </subcellularLocation>
</comment>
<dbReference type="STRING" id="381751.SAMN05444391_1373"/>
<keyword evidence="4" id="KW-0574">Periplasm</keyword>
<evidence type="ECO:0000313" key="11">
    <source>
        <dbReference type="Proteomes" id="UP000189810"/>
    </source>
</evidence>
<dbReference type="SMR" id="A0A1M6TAX7"/>
<gene>
    <name evidence="10" type="ORF">SAMN05444391_1373</name>
</gene>
<feature type="signal peptide" evidence="7">
    <location>
        <begin position="1"/>
        <end position="20"/>
    </location>
</feature>